<sequence length="285" mass="32444">MFYRARYLFSPVDELFAIGSRWLRVQARPANAGNTRDVASSILPPTPFITFIPTLHVASIEFYDAALNYMKEAVERCENVVILLEGVCDNKEGRRQQMEEYIQISQSAELRTAMLEKANNNTLYSEDVIRTICDELAVKYDALRREWESIRLQECYLRPKMAALMGGNLCNDADIDMEEVEALMLEGGDDEATTGSVVSIASIGAHPKVRRRREVKVARKTRSICADWLKRSVKGEVILPWGFYHIDSIRREVLSMDAEDEEVVFSEDDGVLRCVPFGIHKELLV</sequence>
<accession>G0US84</accession>
<dbReference type="AlphaFoldDB" id="G0US84"/>
<dbReference type="VEuPathDB" id="TriTrypDB:TcIL3000_8_4690"/>
<gene>
    <name evidence="1" type="ORF">TCIL3000_8_4690</name>
</gene>
<dbReference type="EMBL" id="HE575321">
    <property type="protein sequence ID" value="CCC92247.1"/>
    <property type="molecule type" value="Genomic_DNA"/>
</dbReference>
<protein>
    <submittedName>
        <fullName evidence="1">Uncharacterized protein</fullName>
    </submittedName>
</protein>
<reference evidence="1" key="1">
    <citation type="journal article" date="2012" name="Proc. Natl. Acad. Sci. U.S.A.">
        <title>Antigenic diversity is generated by distinct evolutionary mechanisms in African trypanosome species.</title>
        <authorList>
            <person name="Jackson A.P."/>
            <person name="Berry A."/>
            <person name="Aslett M."/>
            <person name="Allison H.C."/>
            <person name="Burton P."/>
            <person name="Vavrova-Anderson J."/>
            <person name="Brown R."/>
            <person name="Browne H."/>
            <person name="Corton N."/>
            <person name="Hauser H."/>
            <person name="Gamble J."/>
            <person name="Gilderthorp R."/>
            <person name="Marcello L."/>
            <person name="McQuillan J."/>
            <person name="Otto T.D."/>
            <person name="Quail M.A."/>
            <person name="Sanders M.J."/>
            <person name="van Tonder A."/>
            <person name="Ginger M.L."/>
            <person name="Field M.C."/>
            <person name="Barry J.D."/>
            <person name="Hertz-Fowler C."/>
            <person name="Berriman M."/>
        </authorList>
    </citation>
    <scope>NUCLEOTIDE SEQUENCE</scope>
    <source>
        <strain evidence="1">IL3000</strain>
    </source>
</reference>
<evidence type="ECO:0000313" key="1">
    <source>
        <dbReference type="EMBL" id="CCC92247.1"/>
    </source>
</evidence>
<proteinExistence type="predicted"/>
<name>G0US84_TRYCI</name>
<organism evidence="1">
    <name type="scientific">Trypanosoma congolense (strain IL3000)</name>
    <dbReference type="NCBI Taxonomy" id="1068625"/>
    <lineage>
        <taxon>Eukaryota</taxon>
        <taxon>Discoba</taxon>
        <taxon>Euglenozoa</taxon>
        <taxon>Kinetoplastea</taxon>
        <taxon>Metakinetoplastina</taxon>
        <taxon>Trypanosomatida</taxon>
        <taxon>Trypanosomatidae</taxon>
        <taxon>Trypanosoma</taxon>
        <taxon>Nannomonas</taxon>
    </lineage>
</organism>